<dbReference type="PANTHER" id="PTHR42776">
    <property type="entry name" value="SERINE PEPTIDASE S9 FAMILY MEMBER"/>
    <property type="match status" value="1"/>
</dbReference>
<evidence type="ECO:0000259" key="9">
    <source>
        <dbReference type="Pfam" id="PF00326"/>
    </source>
</evidence>
<dbReference type="Pfam" id="PF19283">
    <property type="entry name" value="APEH_N"/>
    <property type="match status" value="1"/>
</dbReference>
<evidence type="ECO:0000256" key="4">
    <source>
        <dbReference type="ARBA" id="ARBA00011881"/>
    </source>
</evidence>
<evidence type="ECO:0000256" key="1">
    <source>
        <dbReference type="ARBA" id="ARBA00000721"/>
    </source>
</evidence>
<evidence type="ECO:0000256" key="7">
    <source>
        <dbReference type="ARBA" id="ARBA00022801"/>
    </source>
</evidence>
<gene>
    <name evidence="11" type="ORF">FB45DRAFT_951937</name>
</gene>
<dbReference type="Proteomes" id="UP001221142">
    <property type="component" value="Unassembled WGS sequence"/>
</dbReference>
<evidence type="ECO:0000259" key="10">
    <source>
        <dbReference type="Pfam" id="PF19283"/>
    </source>
</evidence>
<evidence type="ECO:0000256" key="3">
    <source>
        <dbReference type="ARBA" id="ARBA00010040"/>
    </source>
</evidence>
<dbReference type="AlphaFoldDB" id="A0AAD7AZL9"/>
<dbReference type="InterPro" id="IPR045550">
    <property type="entry name" value="AARE_N"/>
</dbReference>
<dbReference type="InterPro" id="IPR029058">
    <property type="entry name" value="AB_hydrolase_fold"/>
</dbReference>
<keyword evidence="7 11" id="KW-0378">Hydrolase</keyword>
<proteinExistence type="inferred from homology"/>
<comment type="subcellular location">
    <subcellularLocation>
        <location evidence="2">Cytoplasm</location>
    </subcellularLocation>
</comment>
<dbReference type="GO" id="GO:0004252">
    <property type="term" value="F:serine-type endopeptidase activity"/>
    <property type="evidence" value="ECO:0007669"/>
    <property type="project" value="TreeGrafter"/>
</dbReference>
<evidence type="ECO:0000256" key="8">
    <source>
        <dbReference type="ARBA" id="ARBA00032829"/>
    </source>
</evidence>
<comment type="caution">
    <text evidence="11">The sequence shown here is derived from an EMBL/GenBank/DDBJ whole genome shotgun (WGS) entry which is preliminary data.</text>
</comment>
<evidence type="ECO:0000256" key="2">
    <source>
        <dbReference type="ARBA" id="ARBA00004496"/>
    </source>
</evidence>
<evidence type="ECO:0000313" key="11">
    <source>
        <dbReference type="EMBL" id="KAJ7605780.1"/>
    </source>
</evidence>
<evidence type="ECO:0000256" key="6">
    <source>
        <dbReference type="ARBA" id="ARBA00022490"/>
    </source>
</evidence>
<dbReference type="EMBL" id="JARKIF010000067">
    <property type="protein sequence ID" value="KAJ7605780.1"/>
    <property type="molecule type" value="Genomic_DNA"/>
</dbReference>
<dbReference type="GO" id="GO:0006508">
    <property type="term" value="P:proteolysis"/>
    <property type="evidence" value="ECO:0007669"/>
    <property type="project" value="InterPro"/>
</dbReference>
<dbReference type="PANTHER" id="PTHR42776:SF4">
    <property type="entry name" value="ACYLAMINO-ACID-RELEASING ENZYME"/>
    <property type="match status" value="1"/>
</dbReference>
<keyword evidence="12" id="KW-1185">Reference proteome</keyword>
<feature type="domain" description="Peptidase S9 prolyl oligopeptidase catalytic" evidence="9">
    <location>
        <begin position="508"/>
        <end position="752"/>
    </location>
</feature>
<dbReference type="EC" id="3.4.19.1" evidence="5"/>
<reference evidence="11" key="1">
    <citation type="submission" date="2023-03" db="EMBL/GenBank/DDBJ databases">
        <title>Massive genome expansion in bonnet fungi (Mycena s.s.) driven by repeated elements and novel gene families across ecological guilds.</title>
        <authorList>
            <consortium name="Lawrence Berkeley National Laboratory"/>
            <person name="Harder C.B."/>
            <person name="Miyauchi S."/>
            <person name="Viragh M."/>
            <person name="Kuo A."/>
            <person name="Thoen E."/>
            <person name="Andreopoulos B."/>
            <person name="Lu D."/>
            <person name="Skrede I."/>
            <person name="Drula E."/>
            <person name="Henrissat B."/>
            <person name="Morin E."/>
            <person name="Kohler A."/>
            <person name="Barry K."/>
            <person name="LaButti K."/>
            <person name="Morin E."/>
            <person name="Salamov A."/>
            <person name="Lipzen A."/>
            <person name="Mereny Z."/>
            <person name="Hegedus B."/>
            <person name="Baldrian P."/>
            <person name="Stursova M."/>
            <person name="Weitz H."/>
            <person name="Taylor A."/>
            <person name="Grigoriev I.V."/>
            <person name="Nagy L.G."/>
            <person name="Martin F."/>
            <person name="Kauserud H."/>
        </authorList>
    </citation>
    <scope>NUCLEOTIDE SEQUENCE</scope>
    <source>
        <strain evidence="11">9284</strain>
    </source>
</reference>
<evidence type="ECO:0000256" key="5">
    <source>
        <dbReference type="ARBA" id="ARBA00012917"/>
    </source>
</evidence>
<comment type="similarity">
    <text evidence="3">Belongs to the peptidase S9C family.</text>
</comment>
<dbReference type="Pfam" id="PF00326">
    <property type="entry name" value="Peptidase_S9"/>
    <property type="match status" value="1"/>
</dbReference>
<feature type="domain" description="Acylamino-acid-releasing enzyme N-terminal" evidence="10">
    <location>
        <begin position="165"/>
        <end position="447"/>
    </location>
</feature>
<sequence>MSLFRSLSEIPVPTAAQFIDKDAIQLETTVRDNTRDIKRSLSSTIFLNSPSPSREQLPTTPAVDTGDVVASLSAELDGKCFPRRAVLRETLEKKRFVEIWVGGTLEVSQDVTDSHEGFYSDEIISTLAFSPTEFAFMYVAEGKETRSEGEKFTFSPDLGEGVGGAGKKRPTIFIFRWDPEAIPCTSSLASVDPGKNDTDGPVLFGQAVFSPLDSATIYATGYELTADGRLLGSRWCANRPSGIWQLTLPTPQSDSSSLVCISSRKLTPYNLSCRSPRIYHDKDKATLFYLAHHSGGPHAGTYALHSLDISTSSSSAVLESRVLVDTVWEPHPDTGFPGLYPEAGLLPSSPFVRIDGKVWVVFASMWGSRTTVVAVSGVDCERVVDLTPVVQASEEEVYSYGVLGTDGKDRVILARSAPGVPGEVAVGQVQSDDSGGLSMNEWRVVYIPYVAPAVRTALSTLQCSIIQIPGRGRTETIVVKPGRSDKGTTSPCVQFIHGGPHGASTTAFNAFVAFLAIEGYTVSMPNYTGSIGFGETSVRALLGQCGTVDVQDCIETARYLVKLGVSAEGKGRQFVVGGSHGGFLSAHLIGQFPDFFTAAVIRNPVISASPMSSDIPDWYFNEFGVEYPIYSSPAAGHGGTKSHPSPPRFTPELYTRLYPTSPMAYVEAVRAHVLLNIGGSDRRVTPTHGVEYYHALKGNASSRSRARSGESAHEEEEQDIEIHWFEKEGHSLDGVQVARVVAEMAVRWFTKYRA</sequence>
<name>A0AAD7AZL9_9AGAR</name>
<keyword evidence="6" id="KW-0963">Cytoplasm</keyword>
<accession>A0AAD7AZL9</accession>
<dbReference type="Gene3D" id="3.40.50.1820">
    <property type="entry name" value="alpha/beta hydrolase"/>
    <property type="match status" value="1"/>
</dbReference>
<comment type="catalytic activity">
    <reaction evidence="1">
        <text>Cleavage of an N-acetyl or N-formyl amino acid from the N-terminus of a polypeptide.</text>
        <dbReference type="EC" id="3.4.19.1"/>
    </reaction>
</comment>
<protein>
    <recommendedName>
        <fullName evidence="5">acylaminoacyl-peptidase</fullName>
        <ecNumber evidence="5">3.4.19.1</ecNumber>
    </recommendedName>
    <alternativeName>
        <fullName evidence="8">Dipeptidyl-peptidase V</fullName>
    </alternativeName>
</protein>
<evidence type="ECO:0000313" key="12">
    <source>
        <dbReference type="Proteomes" id="UP001221142"/>
    </source>
</evidence>
<organism evidence="11 12">
    <name type="scientific">Roridomyces roridus</name>
    <dbReference type="NCBI Taxonomy" id="1738132"/>
    <lineage>
        <taxon>Eukaryota</taxon>
        <taxon>Fungi</taxon>
        <taxon>Dikarya</taxon>
        <taxon>Basidiomycota</taxon>
        <taxon>Agaricomycotina</taxon>
        <taxon>Agaricomycetes</taxon>
        <taxon>Agaricomycetidae</taxon>
        <taxon>Agaricales</taxon>
        <taxon>Marasmiineae</taxon>
        <taxon>Mycenaceae</taxon>
        <taxon>Roridomyces</taxon>
    </lineage>
</organism>
<comment type="subunit">
    <text evidence="4">Homotetramer.</text>
</comment>
<dbReference type="InterPro" id="IPR001375">
    <property type="entry name" value="Peptidase_S9_cat"/>
</dbReference>
<dbReference type="SUPFAM" id="SSF53474">
    <property type="entry name" value="alpha/beta-Hydrolases"/>
    <property type="match status" value="1"/>
</dbReference>